<name>A0A7V2ZIK6_9BACT</name>
<gene>
    <name evidence="2" type="ORF">ENS31_03795</name>
</gene>
<dbReference type="InterPro" id="IPR026444">
    <property type="entry name" value="Secre_tail"/>
</dbReference>
<dbReference type="InterPro" id="IPR013783">
    <property type="entry name" value="Ig-like_fold"/>
</dbReference>
<dbReference type="NCBIfam" id="TIGR04183">
    <property type="entry name" value="Por_Secre_tail"/>
    <property type="match status" value="1"/>
</dbReference>
<proteinExistence type="predicted"/>
<protein>
    <submittedName>
        <fullName evidence="2">T9SS type A sorting domain-containing protein</fullName>
    </submittedName>
</protein>
<reference evidence="2" key="1">
    <citation type="journal article" date="2020" name="mSystems">
        <title>Genome- and Community-Level Interaction Insights into Carbon Utilization and Element Cycling Functions of Hydrothermarchaeota in Hydrothermal Sediment.</title>
        <authorList>
            <person name="Zhou Z."/>
            <person name="Liu Y."/>
            <person name="Xu W."/>
            <person name="Pan J."/>
            <person name="Luo Z.H."/>
            <person name="Li M."/>
        </authorList>
    </citation>
    <scope>NUCLEOTIDE SEQUENCE [LARGE SCALE GENOMIC DNA]</scope>
    <source>
        <strain evidence="2">SpSt-479</strain>
    </source>
</reference>
<organism evidence="2">
    <name type="scientific">Ignavibacterium album</name>
    <dbReference type="NCBI Taxonomy" id="591197"/>
    <lineage>
        <taxon>Bacteria</taxon>
        <taxon>Pseudomonadati</taxon>
        <taxon>Ignavibacteriota</taxon>
        <taxon>Ignavibacteria</taxon>
        <taxon>Ignavibacteriales</taxon>
        <taxon>Ignavibacteriaceae</taxon>
        <taxon>Ignavibacterium</taxon>
    </lineage>
</organism>
<dbReference type="Gene3D" id="2.60.40.4070">
    <property type="match status" value="1"/>
</dbReference>
<dbReference type="Pfam" id="PF18962">
    <property type="entry name" value="Por_Secre_tail"/>
    <property type="match status" value="1"/>
</dbReference>
<accession>A0A7V2ZIK6</accession>
<dbReference type="Gene3D" id="2.60.40.10">
    <property type="entry name" value="Immunoglobulins"/>
    <property type="match status" value="1"/>
</dbReference>
<evidence type="ECO:0000313" key="2">
    <source>
        <dbReference type="EMBL" id="HFI90641.1"/>
    </source>
</evidence>
<evidence type="ECO:0000259" key="1">
    <source>
        <dbReference type="Pfam" id="PF18962"/>
    </source>
</evidence>
<feature type="domain" description="Secretion system C-terminal sorting" evidence="1">
    <location>
        <begin position="198"/>
        <end position="271"/>
    </location>
</feature>
<comment type="caution">
    <text evidence="2">The sequence shown here is derived from an EMBL/GenBank/DDBJ whole genome shotgun (WGS) entry which is preliminary data.</text>
</comment>
<dbReference type="EMBL" id="DSUJ01000008">
    <property type="protein sequence ID" value="HFI90641.1"/>
    <property type="molecule type" value="Genomic_DNA"/>
</dbReference>
<dbReference type="AlphaFoldDB" id="A0A7V2ZIK6"/>
<sequence length="276" mass="30969">MNNQTIVSDPILAFIDPATNQTVFQAKFSGDGRDMLSPGYVEVFNPVSNPSVQGISFQVISENNQLKVIQKVEPGTIYQTPPSKLQNLSMGANRGNGFVRLQWDANTEPDITAYEIYRKIDEFGTGRIKIGTVATNYFVDQEMLYAPSGGLVTTRYKIRAKDNQNLFSVFSDEVSNRSEPIYKINIEEITDFNLSQNYPNPFNPTTTISYQIKEAGFVTLKVYDILGNEVANLVNETQEKGSYSVTFDASNLSSGIYICSLRVKDFVQIRKMTLLR</sequence>